<dbReference type="PANTHER" id="PTHR48081">
    <property type="entry name" value="AB HYDROLASE SUPERFAMILY PROTEIN C4A8.06C"/>
    <property type="match status" value="1"/>
</dbReference>
<protein>
    <submittedName>
        <fullName evidence="3">Acetyl esterase/lipase</fullName>
    </submittedName>
</protein>
<dbReference type="InterPro" id="IPR050300">
    <property type="entry name" value="GDXG_lipolytic_enzyme"/>
</dbReference>
<dbReference type="RefSeq" id="WP_204697363.1">
    <property type="nucleotide sequence ID" value="NZ_JAFBEC010000005.1"/>
</dbReference>
<dbReference type="InterPro" id="IPR013094">
    <property type="entry name" value="AB_hydrolase_3"/>
</dbReference>
<name>A0ABS2PBV2_9BACL</name>
<gene>
    <name evidence="3" type="ORF">JOD17_001992</name>
</gene>
<keyword evidence="4" id="KW-1185">Reference proteome</keyword>
<dbReference type="InterPro" id="IPR029058">
    <property type="entry name" value="AB_hydrolase_fold"/>
</dbReference>
<dbReference type="PANTHER" id="PTHR48081:SF8">
    <property type="entry name" value="ALPHA_BETA HYDROLASE FOLD-3 DOMAIN-CONTAINING PROTEIN-RELATED"/>
    <property type="match status" value="1"/>
</dbReference>
<evidence type="ECO:0000313" key="3">
    <source>
        <dbReference type="EMBL" id="MBM7632898.1"/>
    </source>
</evidence>
<dbReference type="Proteomes" id="UP000741863">
    <property type="component" value="Unassembled WGS sequence"/>
</dbReference>
<feature type="domain" description="Alpha/beta hydrolase fold-3" evidence="2">
    <location>
        <begin position="77"/>
        <end position="270"/>
    </location>
</feature>
<evidence type="ECO:0000259" key="2">
    <source>
        <dbReference type="Pfam" id="PF07859"/>
    </source>
</evidence>
<dbReference type="EMBL" id="JAFBEC010000005">
    <property type="protein sequence ID" value="MBM7632898.1"/>
    <property type="molecule type" value="Genomic_DNA"/>
</dbReference>
<dbReference type="SUPFAM" id="SSF53474">
    <property type="entry name" value="alpha/beta-Hydrolases"/>
    <property type="match status" value="1"/>
</dbReference>
<sequence>MESAGSRMFKFMLKVTRRKQFWQQTGESLRKGIETRRHLDYTPPLKVLTNLDVERLDYGNVPVYVLRPKDETPKSHLFYLHGGAYVHHITVTHWYFLQRIIEHFPCTITVPLYPLAPEHTYEETIAATEKILHDRFPDVIMGDSAGAGLALSLVQKLKENDQEQPDKTILISPWLDVSMTNAAIKKIESKDVFLATPGVKEAGRWYAGDLELDNPLISPAYGTSNFDSKLTIFMGTHDILQPDVKKFVEKAEGEGKKVTYIEAKSMMHMYPMFTFKEAKKGFQQLMEVLEKQ</sequence>
<evidence type="ECO:0000256" key="1">
    <source>
        <dbReference type="ARBA" id="ARBA00022801"/>
    </source>
</evidence>
<organism evidence="3 4">
    <name type="scientific">Geomicrobium sediminis</name>
    <dbReference type="NCBI Taxonomy" id="1347788"/>
    <lineage>
        <taxon>Bacteria</taxon>
        <taxon>Bacillati</taxon>
        <taxon>Bacillota</taxon>
        <taxon>Bacilli</taxon>
        <taxon>Bacillales</taxon>
        <taxon>Geomicrobium</taxon>
    </lineage>
</organism>
<proteinExistence type="predicted"/>
<dbReference type="Gene3D" id="3.40.50.1820">
    <property type="entry name" value="alpha/beta hydrolase"/>
    <property type="match status" value="1"/>
</dbReference>
<accession>A0ABS2PBV2</accession>
<dbReference type="Pfam" id="PF07859">
    <property type="entry name" value="Abhydrolase_3"/>
    <property type="match status" value="1"/>
</dbReference>
<reference evidence="3 4" key="1">
    <citation type="submission" date="2021-01" db="EMBL/GenBank/DDBJ databases">
        <title>Genomic Encyclopedia of Type Strains, Phase IV (KMG-IV): sequencing the most valuable type-strain genomes for metagenomic binning, comparative biology and taxonomic classification.</title>
        <authorList>
            <person name="Goeker M."/>
        </authorList>
    </citation>
    <scope>NUCLEOTIDE SEQUENCE [LARGE SCALE GENOMIC DNA]</scope>
    <source>
        <strain evidence="3 4">DSM 25540</strain>
    </source>
</reference>
<evidence type="ECO:0000313" key="4">
    <source>
        <dbReference type="Proteomes" id="UP000741863"/>
    </source>
</evidence>
<comment type="caution">
    <text evidence="3">The sequence shown here is derived from an EMBL/GenBank/DDBJ whole genome shotgun (WGS) entry which is preliminary data.</text>
</comment>
<keyword evidence="1" id="KW-0378">Hydrolase</keyword>